<dbReference type="EMBL" id="SCLC01001056">
    <property type="protein sequence ID" value="MBF4437537.1"/>
    <property type="molecule type" value="Genomic_DNA"/>
</dbReference>
<evidence type="ECO:0000313" key="5">
    <source>
        <dbReference type="Proteomes" id="UP000726136"/>
    </source>
</evidence>
<accession>A0A7U6FS31</accession>
<proteinExistence type="predicted"/>
<sequence>MPFNDDLHFSTTVSLWNEFSLVEVDKKDQLESHWLHFNKGDDKTEVWHWFENSFGYPIATLMHGEPSRD</sequence>
<evidence type="ECO:0000313" key="2">
    <source>
        <dbReference type="EMBL" id="MBF4374563.1"/>
    </source>
</evidence>
<dbReference type="EMBL" id="RDPI01000019">
    <property type="protein sequence ID" value="MBF4374563.1"/>
    <property type="molecule type" value="Genomic_DNA"/>
</dbReference>
<dbReference type="Proteomes" id="UP000256923">
    <property type="component" value="Chromosome 1"/>
</dbReference>
<evidence type="ECO:0000313" key="3">
    <source>
        <dbReference type="EMBL" id="MBF4437537.1"/>
    </source>
</evidence>
<evidence type="ECO:0000313" key="1">
    <source>
        <dbReference type="EMBL" id="AZS26282.1"/>
    </source>
</evidence>
<dbReference type="AlphaFoldDB" id="A0A7U6FS31"/>
<organism evidence="1 4">
    <name type="scientific">Vibrio anguillarum</name>
    <name type="common">Listonella anguillarum</name>
    <dbReference type="NCBI Taxonomy" id="55601"/>
    <lineage>
        <taxon>Bacteria</taxon>
        <taxon>Pseudomonadati</taxon>
        <taxon>Pseudomonadota</taxon>
        <taxon>Gammaproteobacteria</taxon>
        <taxon>Vibrionales</taxon>
        <taxon>Vibrionaceae</taxon>
        <taxon>Vibrio</taxon>
    </lineage>
</organism>
<dbReference type="Proteomes" id="UP000726136">
    <property type="component" value="Unassembled WGS sequence"/>
</dbReference>
<gene>
    <name evidence="1" type="ORF">DYL72_15345</name>
    <name evidence="2" type="ORF">EAY46_15945</name>
    <name evidence="3" type="ORF">ERJ77_24235</name>
</gene>
<evidence type="ECO:0000313" key="4">
    <source>
        <dbReference type="Proteomes" id="UP000256923"/>
    </source>
</evidence>
<name>A0A7U6FS31_VIBAN</name>
<dbReference type="RefSeq" id="WP_116285117.1">
    <property type="nucleotide sequence ID" value="NZ_CP034672.1"/>
</dbReference>
<dbReference type="Proteomes" id="UP000786185">
    <property type="component" value="Unassembled WGS sequence"/>
</dbReference>
<keyword evidence="5" id="KW-1185">Reference proteome</keyword>
<reference evidence="1 4" key="1">
    <citation type="submission" date="2018-12" db="EMBL/GenBank/DDBJ databases">
        <title>Characterization and Draft Genome of Vibrio anguillarum J360 Marine Pathogen Isolated from an Outbreak in Lumpfish (Cyclopterus lumpus).</title>
        <authorList>
            <person name="Vasquez J.I."/>
            <person name="Cao T."/>
            <person name="Chakraborty S."/>
            <person name="Gnanagobal H."/>
            <person name="Wescot J."/>
            <person name="Boyce D."/>
            <person name="Santander J."/>
        </authorList>
    </citation>
    <scope>NUCLEOTIDE SEQUENCE [LARGE SCALE GENOMIC DNA]</scope>
    <source>
        <strain evidence="1 4">J360</strain>
    </source>
</reference>
<reference evidence="2 5" key="2">
    <citation type="journal article" date="2021" name="PeerJ">
        <title>Analysis of 44 Vibrio anguillarum genomes reveals high genetic diversity.</title>
        <authorList>
            <person name="Hansen M.J."/>
            <person name="Dalsgaard I."/>
        </authorList>
    </citation>
    <scope>NUCLEOTIDE SEQUENCE [LARGE SCALE GENOMIC DNA]</scope>
    <source>
        <strain evidence="2 5">040915-1/1B</strain>
        <strain evidence="3">850617-1/1</strain>
    </source>
</reference>
<dbReference type="EMBL" id="CP034672">
    <property type="protein sequence ID" value="AZS26282.1"/>
    <property type="molecule type" value="Genomic_DNA"/>
</dbReference>
<protein>
    <submittedName>
        <fullName evidence="1">Uncharacterized protein</fullName>
    </submittedName>
</protein>